<evidence type="ECO:0000313" key="1">
    <source>
        <dbReference type="EMBL" id="KAH7866454.1"/>
    </source>
</evidence>
<proteinExistence type="predicted"/>
<dbReference type="EMBL" id="CM037159">
    <property type="protein sequence ID" value="KAH7866454.1"/>
    <property type="molecule type" value="Genomic_DNA"/>
</dbReference>
<evidence type="ECO:0000313" key="2">
    <source>
        <dbReference type="Proteomes" id="UP000828048"/>
    </source>
</evidence>
<protein>
    <submittedName>
        <fullName evidence="1">Uncharacterized protein</fullName>
    </submittedName>
</protein>
<keyword evidence="2" id="KW-1185">Reference proteome</keyword>
<gene>
    <name evidence="1" type="ORF">Vadar_020633</name>
</gene>
<accession>A0ACB7ZLV8</accession>
<dbReference type="Proteomes" id="UP000828048">
    <property type="component" value="Chromosome 9"/>
</dbReference>
<sequence length="267" mass="30876">MSYLLPHLHSERAVDQAILAEEERLVIIRFGHNWDETCMKMDEVLASVAETMRNYAVIYLVDITEVPNFNFLYEMYDPSTIMFFFRNQHMMIDLGVGNKNNMINWAMKDKKEFIDIVAFAYYYALKLFQCAASPATDLENGCRLRQMLAYHTGYAMVQTEHMIRCLEYAFLTTLTVRVGGRKTIETWERARNGSGLPGGVGGRLRTCGSKRQSDWGDERIVAFSPCPTRGLIRRHARMMLNDRIQNLNALPFVLREAEEDQELGNYL</sequence>
<reference evidence="1 2" key="1">
    <citation type="journal article" date="2021" name="Hortic Res">
        <title>High-quality reference genome and annotation aids understanding of berry development for evergreen blueberry (Vaccinium darrowii).</title>
        <authorList>
            <person name="Yu J."/>
            <person name="Hulse-Kemp A.M."/>
            <person name="Babiker E."/>
            <person name="Staton M."/>
        </authorList>
    </citation>
    <scope>NUCLEOTIDE SEQUENCE [LARGE SCALE GENOMIC DNA]</scope>
    <source>
        <strain evidence="2">cv. NJ 8807/NJ 8810</strain>
        <tissue evidence="1">Young leaf</tissue>
    </source>
</reference>
<name>A0ACB7ZLV8_9ERIC</name>
<organism evidence="1 2">
    <name type="scientific">Vaccinium darrowii</name>
    <dbReference type="NCBI Taxonomy" id="229202"/>
    <lineage>
        <taxon>Eukaryota</taxon>
        <taxon>Viridiplantae</taxon>
        <taxon>Streptophyta</taxon>
        <taxon>Embryophyta</taxon>
        <taxon>Tracheophyta</taxon>
        <taxon>Spermatophyta</taxon>
        <taxon>Magnoliopsida</taxon>
        <taxon>eudicotyledons</taxon>
        <taxon>Gunneridae</taxon>
        <taxon>Pentapetalae</taxon>
        <taxon>asterids</taxon>
        <taxon>Ericales</taxon>
        <taxon>Ericaceae</taxon>
        <taxon>Vaccinioideae</taxon>
        <taxon>Vaccinieae</taxon>
        <taxon>Vaccinium</taxon>
    </lineage>
</organism>
<comment type="caution">
    <text evidence="1">The sequence shown here is derived from an EMBL/GenBank/DDBJ whole genome shotgun (WGS) entry which is preliminary data.</text>
</comment>